<protein>
    <submittedName>
        <fullName evidence="13">Uncharacterized protein</fullName>
    </submittedName>
</protein>
<keyword evidence="3" id="KW-0479">Metal-binding</keyword>
<keyword evidence="6" id="KW-0378">Hydrolase</keyword>
<dbReference type="InterPro" id="IPR036279">
    <property type="entry name" value="5-3_exonuclease_C_sf"/>
</dbReference>
<organism evidence="13 14">
    <name type="scientific">Gnathostoma spinigerum</name>
    <dbReference type="NCBI Taxonomy" id="75299"/>
    <lineage>
        <taxon>Eukaryota</taxon>
        <taxon>Metazoa</taxon>
        <taxon>Ecdysozoa</taxon>
        <taxon>Nematoda</taxon>
        <taxon>Chromadorea</taxon>
        <taxon>Rhabditida</taxon>
        <taxon>Spirurina</taxon>
        <taxon>Gnathostomatomorpha</taxon>
        <taxon>Gnathostomatoidea</taxon>
        <taxon>Gnathostomatidae</taxon>
        <taxon>Gnathostoma</taxon>
    </lineage>
</organism>
<dbReference type="Gene3D" id="3.40.50.1010">
    <property type="entry name" value="5'-nuclease"/>
    <property type="match status" value="1"/>
</dbReference>
<keyword evidence="8" id="KW-0234">DNA repair</keyword>
<dbReference type="SMART" id="SM00484">
    <property type="entry name" value="XPGI"/>
    <property type="match status" value="1"/>
</dbReference>
<dbReference type="Gene3D" id="1.10.150.20">
    <property type="entry name" value="5' to 3' exonuclease, C-terminal subdomain"/>
    <property type="match status" value="1"/>
</dbReference>
<dbReference type="InterPro" id="IPR006084">
    <property type="entry name" value="XPG/Rad2"/>
</dbReference>
<evidence type="ECO:0000256" key="1">
    <source>
        <dbReference type="ARBA" id="ARBA00001946"/>
    </source>
</evidence>
<evidence type="ECO:0000256" key="3">
    <source>
        <dbReference type="ARBA" id="ARBA00022723"/>
    </source>
</evidence>
<keyword evidence="2" id="KW-0540">Nuclease</keyword>
<evidence type="ECO:0000259" key="12">
    <source>
        <dbReference type="SMART" id="SM00485"/>
    </source>
</evidence>
<accession>A0ABD6ECH1</accession>
<dbReference type="FunFam" id="1.10.150.20:FF:000030">
    <property type="entry name" value="Flap endonuclease GEN-like 1"/>
    <property type="match status" value="1"/>
</dbReference>
<sequence>MVVDLCAYLRKYAQTVDVSCLQNKRIAINARVWLSEIIRSSSGQTMTALKEPLLSLFYNRCRALIEKGIDPIVVFDGIDSWDQTSPPKKEKRQRSFLAHSDLKFDFFSRLSEIKILLDAMGVRWMASEQEAEAQCAQLEKRGLVHGCIARDVNYILFGGSHLYQVQFNADGRGICNEVFLLSMDYISEKLFISRSCLVAMAILMGCDYYQKGVAGVGAVTALEIISEFYIMKHDHPQTILDRFWSFCTRELVCRESDSVLKLKLRKSCEKAVIDVRQFNPNSDAVSEAINFYVNPTVFDYSRSQLPKKSPFDLEKTRETLIRVCEWDPENSLNRCLKSFRQPMKSLGITRIQSSSGTDSKGSGIICSRREWAAIERLKNTASLYQYNPVIEVISVPSTSDEVTGASHNDSPQKNEKPTLKRQNPARDIDQSSPKRARKPVSGESESMQPTDNNSPTAVCSRKVIMDETPSSDVLGNVLAIEEDLPAANTLRVIQSTA</sequence>
<gene>
    <name evidence="13" type="ORF">AB6A40_001743</name>
</gene>
<proteinExistence type="inferred from homology"/>
<dbReference type="GO" id="GO:0000400">
    <property type="term" value="F:four-way junction DNA binding"/>
    <property type="evidence" value="ECO:0007669"/>
    <property type="project" value="UniProtKB-ARBA"/>
</dbReference>
<evidence type="ECO:0000313" key="13">
    <source>
        <dbReference type="EMBL" id="MFH4975034.1"/>
    </source>
</evidence>
<dbReference type="AlphaFoldDB" id="A0ABD6ECH1"/>
<dbReference type="InterPro" id="IPR006086">
    <property type="entry name" value="XPG-I_dom"/>
</dbReference>
<dbReference type="EMBL" id="JBGFUD010000679">
    <property type="protein sequence ID" value="MFH4975034.1"/>
    <property type="molecule type" value="Genomic_DNA"/>
</dbReference>
<comment type="cofactor">
    <cofactor evidence="1">
        <name>Mg(2+)</name>
        <dbReference type="ChEBI" id="CHEBI:18420"/>
    </cofactor>
</comment>
<feature type="domain" description="XPG N-terminal" evidence="12">
    <location>
        <begin position="1"/>
        <end position="95"/>
    </location>
</feature>
<dbReference type="InterPro" id="IPR006085">
    <property type="entry name" value="XPG_DNA_repair_N"/>
</dbReference>
<dbReference type="SMART" id="SM00279">
    <property type="entry name" value="HhH2"/>
    <property type="match status" value="1"/>
</dbReference>
<comment type="caution">
    <text evidence="13">The sequence shown here is derived from an EMBL/GenBank/DDBJ whole genome shotgun (WGS) entry which is preliminary data.</text>
</comment>
<feature type="domain" description="XPG-I" evidence="11">
    <location>
        <begin position="118"/>
        <end position="192"/>
    </location>
</feature>
<dbReference type="SUPFAM" id="SSF88723">
    <property type="entry name" value="PIN domain-like"/>
    <property type="match status" value="1"/>
</dbReference>
<feature type="compositionally biased region" description="Polar residues" evidence="10">
    <location>
        <begin position="399"/>
        <end position="409"/>
    </location>
</feature>
<dbReference type="Proteomes" id="UP001608902">
    <property type="component" value="Unassembled WGS sequence"/>
</dbReference>
<dbReference type="InterPro" id="IPR008918">
    <property type="entry name" value="HhH2"/>
</dbReference>
<evidence type="ECO:0000256" key="10">
    <source>
        <dbReference type="SAM" id="MobiDB-lite"/>
    </source>
</evidence>
<dbReference type="SUPFAM" id="SSF47807">
    <property type="entry name" value="5' to 3' exonuclease, C-terminal subdomain"/>
    <property type="match status" value="1"/>
</dbReference>
<keyword evidence="14" id="KW-1185">Reference proteome</keyword>
<keyword evidence="7" id="KW-0460">Magnesium</keyword>
<evidence type="ECO:0000256" key="5">
    <source>
        <dbReference type="ARBA" id="ARBA00022763"/>
    </source>
</evidence>
<evidence type="ECO:0000256" key="4">
    <source>
        <dbReference type="ARBA" id="ARBA00022759"/>
    </source>
</evidence>
<evidence type="ECO:0000256" key="2">
    <source>
        <dbReference type="ARBA" id="ARBA00022722"/>
    </source>
</evidence>
<dbReference type="Pfam" id="PF00752">
    <property type="entry name" value="XPG_N"/>
    <property type="match status" value="1"/>
</dbReference>
<reference evidence="13 14" key="1">
    <citation type="submission" date="2024-08" db="EMBL/GenBank/DDBJ databases">
        <title>Gnathostoma spinigerum genome.</title>
        <authorList>
            <person name="Gonzalez-Bertolin B."/>
            <person name="Monzon S."/>
            <person name="Zaballos A."/>
            <person name="Jimenez P."/>
            <person name="Dekumyoy P."/>
            <person name="Varona S."/>
            <person name="Cuesta I."/>
            <person name="Sumanam S."/>
            <person name="Adisakwattana P."/>
            <person name="Gasser R.B."/>
            <person name="Hernandez-Gonzalez A."/>
            <person name="Young N.D."/>
            <person name="Perteguer M.J."/>
        </authorList>
    </citation>
    <scope>NUCLEOTIDE SEQUENCE [LARGE SCALE GENOMIC DNA]</scope>
    <source>
        <strain evidence="13">AL3</strain>
        <tissue evidence="13">Liver</tissue>
    </source>
</reference>
<evidence type="ECO:0000313" key="14">
    <source>
        <dbReference type="Proteomes" id="UP001608902"/>
    </source>
</evidence>
<dbReference type="PANTHER" id="PTHR11081">
    <property type="entry name" value="FLAP ENDONUCLEASE FAMILY MEMBER"/>
    <property type="match status" value="1"/>
</dbReference>
<evidence type="ECO:0000256" key="8">
    <source>
        <dbReference type="ARBA" id="ARBA00023204"/>
    </source>
</evidence>
<feature type="compositionally biased region" description="Polar residues" evidence="10">
    <location>
        <begin position="443"/>
        <end position="457"/>
    </location>
</feature>
<dbReference type="PANTHER" id="PTHR11081:SF59">
    <property type="entry name" value="FI23547P1"/>
    <property type="match status" value="1"/>
</dbReference>
<dbReference type="GO" id="GO:0046872">
    <property type="term" value="F:metal ion binding"/>
    <property type="evidence" value="ECO:0007669"/>
    <property type="project" value="UniProtKB-KW"/>
</dbReference>
<feature type="compositionally biased region" description="Basic and acidic residues" evidence="10">
    <location>
        <begin position="410"/>
        <end position="429"/>
    </location>
</feature>
<dbReference type="GO" id="GO:0017108">
    <property type="term" value="F:5'-flap endonuclease activity"/>
    <property type="evidence" value="ECO:0007669"/>
    <property type="project" value="UniProtKB-ARBA"/>
</dbReference>
<dbReference type="Pfam" id="PF00867">
    <property type="entry name" value="XPG_I"/>
    <property type="match status" value="1"/>
</dbReference>
<evidence type="ECO:0000256" key="9">
    <source>
        <dbReference type="ARBA" id="ARBA00038112"/>
    </source>
</evidence>
<keyword evidence="4" id="KW-0255">Endonuclease</keyword>
<dbReference type="GO" id="GO:0008821">
    <property type="term" value="F:crossover junction DNA endonuclease activity"/>
    <property type="evidence" value="ECO:0007669"/>
    <property type="project" value="UniProtKB-ARBA"/>
</dbReference>
<comment type="similarity">
    <text evidence="9">Belongs to the XPG/RAD2 endonuclease family. GEN subfamily.</text>
</comment>
<evidence type="ECO:0000256" key="7">
    <source>
        <dbReference type="ARBA" id="ARBA00022842"/>
    </source>
</evidence>
<dbReference type="InterPro" id="IPR029060">
    <property type="entry name" value="PIN-like_dom_sf"/>
</dbReference>
<evidence type="ECO:0000259" key="11">
    <source>
        <dbReference type="SMART" id="SM00484"/>
    </source>
</evidence>
<feature type="region of interest" description="Disordered" evidence="10">
    <location>
        <begin position="399"/>
        <end position="458"/>
    </location>
</feature>
<dbReference type="GO" id="GO:0006281">
    <property type="term" value="P:DNA repair"/>
    <property type="evidence" value="ECO:0007669"/>
    <property type="project" value="UniProtKB-KW"/>
</dbReference>
<dbReference type="SMART" id="SM00485">
    <property type="entry name" value="XPGN"/>
    <property type="match status" value="1"/>
</dbReference>
<dbReference type="PRINTS" id="PR00853">
    <property type="entry name" value="XPGRADSUPER"/>
</dbReference>
<keyword evidence="5" id="KW-0227">DNA damage</keyword>
<name>A0ABD6ECH1_9BILA</name>
<evidence type="ECO:0000256" key="6">
    <source>
        <dbReference type="ARBA" id="ARBA00022801"/>
    </source>
</evidence>